<keyword evidence="4" id="KW-0472">Membrane</keyword>
<keyword evidence="5" id="KW-0346">Stress response</keyword>
<reference evidence="5" key="1">
    <citation type="submission" date="2010-03" db="EMBL/GenBank/DDBJ databases">
        <title>Atlantic Lepeophtheirus salmonis ESTs and full-length cDNAs.</title>
        <authorList>
            <person name="Yasuike M."/>
            <person name="von Schalburg K."/>
            <person name="Cooper G."/>
            <person name="Leong J."/>
            <person name="Nilsen F."/>
            <person name="Jones S.R.M."/>
            <person name="Koop B.F."/>
        </authorList>
    </citation>
    <scope>NUCLEOTIDE SEQUENCE</scope>
    <source>
        <strain evidence="5">Atlantic form</strain>
        <tissue evidence="5">Mixed tissue</tissue>
    </source>
</reference>
<dbReference type="AlphaFoldDB" id="D3PHQ5"/>
<name>D3PHQ5_LEPSM</name>
<accession>D3PHQ5</accession>
<proteinExistence type="evidence at transcript level"/>
<dbReference type="SUPFAM" id="SSF48452">
    <property type="entry name" value="TPR-like"/>
    <property type="match status" value="1"/>
</dbReference>
<evidence type="ECO:0000256" key="1">
    <source>
        <dbReference type="ARBA" id="ARBA00022737"/>
    </source>
</evidence>
<dbReference type="PANTHER" id="PTHR22904">
    <property type="entry name" value="TPR REPEAT CONTAINING PROTEIN"/>
    <property type="match status" value="1"/>
</dbReference>
<evidence type="ECO:0000256" key="3">
    <source>
        <dbReference type="PROSITE-ProRule" id="PRU00339"/>
    </source>
</evidence>
<dbReference type="PANTHER" id="PTHR22904:SF532">
    <property type="entry name" value="HEAT SHOCK PROTEIN STI1-LIKE PROTEIN"/>
    <property type="match status" value="1"/>
</dbReference>
<keyword evidence="2 3" id="KW-0802">TPR repeat</keyword>
<dbReference type="SMART" id="SM00028">
    <property type="entry name" value="TPR"/>
    <property type="match status" value="2"/>
</dbReference>
<feature type="repeat" description="TPR" evidence="3">
    <location>
        <begin position="77"/>
        <end position="110"/>
    </location>
</feature>
<keyword evidence="4" id="KW-0812">Transmembrane</keyword>
<dbReference type="EMBL" id="BT121161">
    <property type="protein sequence ID" value="ADD38091.1"/>
    <property type="molecule type" value="mRNA"/>
</dbReference>
<feature type="transmembrane region" description="Helical" evidence="4">
    <location>
        <begin position="139"/>
        <end position="159"/>
    </location>
</feature>
<dbReference type="PROSITE" id="PS50005">
    <property type="entry name" value="TPR"/>
    <property type="match status" value="1"/>
</dbReference>
<feature type="transmembrane region" description="Helical" evidence="4">
    <location>
        <begin position="165"/>
        <end position="190"/>
    </location>
</feature>
<organism evidence="5">
    <name type="scientific">Lepeophtheirus salmonis</name>
    <name type="common">Salmon louse</name>
    <name type="synonym">Caligus salmonis</name>
    <dbReference type="NCBI Taxonomy" id="72036"/>
    <lineage>
        <taxon>Eukaryota</taxon>
        <taxon>Metazoa</taxon>
        <taxon>Ecdysozoa</taxon>
        <taxon>Arthropoda</taxon>
        <taxon>Crustacea</taxon>
        <taxon>Multicrustacea</taxon>
        <taxon>Hexanauplia</taxon>
        <taxon>Copepoda</taxon>
        <taxon>Siphonostomatoida</taxon>
        <taxon>Caligidae</taxon>
        <taxon>Lepeophtheirus</taxon>
    </lineage>
</organism>
<evidence type="ECO:0000256" key="2">
    <source>
        <dbReference type="ARBA" id="ARBA00022803"/>
    </source>
</evidence>
<evidence type="ECO:0000313" key="6">
    <source>
        <dbReference type="EMBL" id="CDW27934.1"/>
    </source>
</evidence>
<evidence type="ECO:0000313" key="5">
    <source>
        <dbReference type="EMBL" id="ADD38091.1"/>
    </source>
</evidence>
<evidence type="ECO:0000256" key="4">
    <source>
        <dbReference type="SAM" id="Phobius"/>
    </source>
</evidence>
<reference evidence="6" key="2">
    <citation type="submission" date="2014-05" db="EMBL/GenBank/DDBJ databases">
        <authorList>
            <person name="Chronopoulou M."/>
        </authorList>
    </citation>
    <scope>NUCLEOTIDE SEQUENCE</scope>
    <source>
        <tissue evidence="6">Whole organism</tissue>
    </source>
</reference>
<keyword evidence="4" id="KW-1133">Transmembrane helix</keyword>
<dbReference type="InterPro" id="IPR011990">
    <property type="entry name" value="TPR-like_helical_dom_sf"/>
</dbReference>
<dbReference type="InterPro" id="IPR019734">
    <property type="entry name" value="TPR_rpt"/>
</dbReference>
<dbReference type="OrthoDB" id="2423701at2759"/>
<sequence length="217" mass="25059">MDKMLSEDSKELKRLADNAMSKKDYTSGFIYLSQAIRLEPDNYLLYLLRNRCFMEEEQYHFALKDSEVLIRLRPDDPEGYKRKANVYFMTQNYSEALESFLKSFQVSKSTMEKEKVMDLVKKCRKECSKQAKIDSQYPYLGAAVGIIVAATGITLDYLIRRDDTFLAHPLVKVIAVVLISLSGYCFALLLRNHIKKSRIFLLEPPIDLLAEDESEGK</sequence>
<dbReference type="GO" id="GO:0051879">
    <property type="term" value="F:Hsp90 protein binding"/>
    <property type="evidence" value="ECO:0007669"/>
    <property type="project" value="TreeGrafter"/>
</dbReference>
<dbReference type="Gene3D" id="1.25.40.10">
    <property type="entry name" value="Tetratricopeptide repeat domain"/>
    <property type="match status" value="1"/>
</dbReference>
<keyword evidence="1" id="KW-0677">Repeat</keyword>
<protein>
    <submittedName>
        <fullName evidence="5">Heat shock protein sti1 homolog</fullName>
    </submittedName>
</protein>
<gene>
    <name evidence="5" type="primary">STI1</name>
</gene>
<dbReference type="EMBL" id="HACA01010573">
    <property type="protein sequence ID" value="CDW27934.1"/>
    <property type="molecule type" value="Transcribed_RNA"/>
</dbReference>